<feature type="transmembrane region" description="Helical" evidence="6">
    <location>
        <begin position="284"/>
        <end position="307"/>
    </location>
</feature>
<dbReference type="eggNOG" id="COG2244">
    <property type="taxonomic scope" value="Bacteria"/>
</dbReference>
<keyword evidence="3 6" id="KW-0812">Transmembrane</keyword>
<organism evidence="7 8">
    <name type="scientific">Fulvivirga imtechensis AK7</name>
    <dbReference type="NCBI Taxonomy" id="1237149"/>
    <lineage>
        <taxon>Bacteria</taxon>
        <taxon>Pseudomonadati</taxon>
        <taxon>Bacteroidota</taxon>
        <taxon>Cytophagia</taxon>
        <taxon>Cytophagales</taxon>
        <taxon>Fulvivirgaceae</taxon>
        <taxon>Fulvivirga</taxon>
    </lineage>
</organism>
<dbReference type="RefSeq" id="WP_009580191.1">
    <property type="nucleotide sequence ID" value="NZ_AMZN01000043.1"/>
</dbReference>
<protein>
    <submittedName>
        <fullName evidence="7">O-antigen flippase Wzx</fullName>
    </submittedName>
</protein>
<feature type="transmembrane region" description="Helical" evidence="6">
    <location>
        <begin position="405"/>
        <end position="425"/>
    </location>
</feature>
<evidence type="ECO:0000313" key="8">
    <source>
        <dbReference type="Proteomes" id="UP000011135"/>
    </source>
</evidence>
<dbReference type="STRING" id="1237149.C900_02868"/>
<proteinExistence type="predicted"/>
<sequence length="428" mass="48765">MSAGAGLGVVLQIVFTPVLSRIYSPEVYGHFAVYNLLLDHFVMFVGLALTDALLVPKKMQDFYALAKTIIYSTLIGLVLFIAVLALFKDRIFGQFFNITNVSWYLFLIPGGILYALHQIFSAWNIRFKKFSKNARAIFLSNFISRLFALVFGLFNPSALAFVGSAVSGQLFSLPFLAGSKMLKVIFGNFKRLSLKSLGQVLVDYKQYPLYIFPGNFMNRFSHSIPIWVLGLYFSPSKIGVYFFAVNLLNLPLNVIGNALRPVFLQKAFELRNNRKRLQQMTKEVFYRLFFIGIPFLLILIIFGDLLFQVIFGDDWIESGLIASILATGFFFQLISSPLSGLRRVLNKEREEFILQIFFVVIRSTMFIYAFFDSNFIHLVIFYGIINTLIYIVNTVDNFRLVGASLLKISLIILITIVFISSILAFKFQ</sequence>
<feature type="transmembrane region" description="Helical" evidence="6">
    <location>
        <begin position="375"/>
        <end position="393"/>
    </location>
</feature>
<evidence type="ECO:0000256" key="1">
    <source>
        <dbReference type="ARBA" id="ARBA00004651"/>
    </source>
</evidence>
<evidence type="ECO:0000256" key="6">
    <source>
        <dbReference type="SAM" id="Phobius"/>
    </source>
</evidence>
<feature type="transmembrane region" description="Helical" evidence="6">
    <location>
        <begin position="68"/>
        <end position="87"/>
    </location>
</feature>
<comment type="caution">
    <text evidence="7">The sequence shown here is derived from an EMBL/GenBank/DDBJ whole genome shotgun (WGS) entry which is preliminary data.</text>
</comment>
<dbReference type="AlphaFoldDB" id="L8JSV0"/>
<comment type="subcellular location">
    <subcellularLocation>
        <location evidence="1">Cell membrane</location>
        <topology evidence="1">Multi-pass membrane protein</topology>
    </subcellularLocation>
</comment>
<name>L8JSV0_9BACT</name>
<dbReference type="PANTHER" id="PTHR30250:SF28">
    <property type="entry name" value="POLYSACCHARIDE BIOSYNTHESIS PROTEIN"/>
    <property type="match status" value="1"/>
</dbReference>
<dbReference type="InterPro" id="IPR050833">
    <property type="entry name" value="Poly_Biosynth_Transport"/>
</dbReference>
<dbReference type="Proteomes" id="UP000011135">
    <property type="component" value="Unassembled WGS sequence"/>
</dbReference>
<feature type="transmembrane region" description="Helical" evidence="6">
    <location>
        <begin position="103"/>
        <end position="125"/>
    </location>
</feature>
<feature type="transmembrane region" description="Helical" evidence="6">
    <location>
        <begin position="238"/>
        <end position="263"/>
    </location>
</feature>
<evidence type="ECO:0000256" key="3">
    <source>
        <dbReference type="ARBA" id="ARBA00022692"/>
    </source>
</evidence>
<gene>
    <name evidence="7" type="ORF">C900_02868</name>
</gene>
<keyword evidence="5 6" id="KW-0472">Membrane</keyword>
<feature type="transmembrane region" description="Helical" evidence="6">
    <location>
        <begin position="352"/>
        <end position="369"/>
    </location>
</feature>
<keyword evidence="8" id="KW-1185">Reference proteome</keyword>
<evidence type="ECO:0000256" key="2">
    <source>
        <dbReference type="ARBA" id="ARBA00022475"/>
    </source>
</evidence>
<reference evidence="7 8" key="1">
    <citation type="submission" date="2012-12" db="EMBL/GenBank/DDBJ databases">
        <title>Genome assembly of Fulvivirga imtechensis AK7.</title>
        <authorList>
            <person name="Nupur N."/>
            <person name="Khatri I."/>
            <person name="Kumar R."/>
            <person name="Subramanian S."/>
            <person name="Pinnaka A."/>
        </authorList>
    </citation>
    <scope>NUCLEOTIDE SEQUENCE [LARGE SCALE GENOMIC DNA]</scope>
    <source>
        <strain evidence="7 8">AK7</strain>
    </source>
</reference>
<dbReference type="OrthoDB" id="109075at2"/>
<keyword evidence="4 6" id="KW-1133">Transmembrane helix</keyword>
<keyword evidence="2" id="KW-1003">Cell membrane</keyword>
<dbReference type="Pfam" id="PF13440">
    <property type="entry name" value="Polysacc_synt_3"/>
    <property type="match status" value="1"/>
</dbReference>
<dbReference type="GO" id="GO:0005886">
    <property type="term" value="C:plasma membrane"/>
    <property type="evidence" value="ECO:0007669"/>
    <property type="project" value="UniProtKB-SubCell"/>
</dbReference>
<dbReference type="PANTHER" id="PTHR30250">
    <property type="entry name" value="PST FAMILY PREDICTED COLANIC ACID TRANSPORTER"/>
    <property type="match status" value="1"/>
</dbReference>
<feature type="transmembrane region" description="Helical" evidence="6">
    <location>
        <begin position="319"/>
        <end position="340"/>
    </location>
</feature>
<feature type="transmembrane region" description="Helical" evidence="6">
    <location>
        <begin position="146"/>
        <end position="166"/>
    </location>
</feature>
<dbReference type="EMBL" id="AMZN01000043">
    <property type="protein sequence ID" value="ELR71253.1"/>
    <property type="molecule type" value="Genomic_DNA"/>
</dbReference>
<evidence type="ECO:0000256" key="5">
    <source>
        <dbReference type="ARBA" id="ARBA00023136"/>
    </source>
</evidence>
<evidence type="ECO:0000313" key="7">
    <source>
        <dbReference type="EMBL" id="ELR71253.1"/>
    </source>
</evidence>
<accession>L8JSV0</accession>
<feature type="transmembrane region" description="Helical" evidence="6">
    <location>
        <begin position="36"/>
        <end position="56"/>
    </location>
</feature>
<evidence type="ECO:0000256" key="4">
    <source>
        <dbReference type="ARBA" id="ARBA00022989"/>
    </source>
</evidence>